<keyword evidence="3" id="KW-1185">Reference proteome</keyword>
<evidence type="ECO:0000256" key="1">
    <source>
        <dbReference type="ARBA" id="ARBA00005721"/>
    </source>
</evidence>
<reference evidence="2 3" key="1">
    <citation type="submission" date="2016-02" db="EMBL/GenBank/DDBJ databases">
        <title>Genome sequence of Clostridium tepidiprofundi DSM 19306.</title>
        <authorList>
            <person name="Poehlein A."/>
            <person name="Daniel R."/>
        </authorList>
    </citation>
    <scope>NUCLEOTIDE SEQUENCE [LARGE SCALE GENOMIC DNA]</scope>
    <source>
        <strain evidence="2 3">DSM 19306</strain>
    </source>
</reference>
<protein>
    <submittedName>
        <fullName evidence="2">Alkaline shock protein 23</fullName>
    </submittedName>
</protein>
<sequence length="134" mass="14544">MDENVINNSEIGIVKISDDVVSVIARIAADEINGVVGMSSNAVVGFSQMFSSKKNLSKGVKVNVKDDGAEIDLYVVVQYGMKIHEVCAKVQSNVKKAVETMTGLNVLAVNVYVQNVELPKQPKQEETEEAEQES</sequence>
<comment type="similarity">
    <text evidence="1">Belongs to the asp23 family.</text>
</comment>
<comment type="caution">
    <text evidence="2">The sequence shown here is derived from an EMBL/GenBank/DDBJ whole genome shotgun (WGS) entry which is preliminary data.</text>
</comment>
<gene>
    <name evidence="2" type="ORF">CLTEP_00860</name>
</gene>
<name>A0A151B7B1_9CLOT</name>
<proteinExistence type="inferred from homology"/>
<dbReference type="InterPro" id="IPR005531">
    <property type="entry name" value="Asp23"/>
</dbReference>
<dbReference type="RefSeq" id="WP_066820887.1">
    <property type="nucleotide sequence ID" value="NZ_LTBA01000001.1"/>
</dbReference>
<dbReference type="Pfam" id="PF03780">
    <property type="entry name" value="Asp23"/>
    <property type="match status" value="1"/>
</dbReference>
<dbReference type="PANTHER" id="PTHR34297">
    <property type="entry name" value="HYPOTHETICAL CYTOSOLIC PROTEIN-RELATED"/>
    <property type="match status" value="1"/>
</dbReference>
<dbReference type="Proteomes" id="UP000075531">
    <property type="component" value="Unassembled WGS sequence"/>
</dbReference>
<dbReference type="EMBL" id="LTBA01000001">
    <property type="protein sequence ID" value="KYH35693.1"/>
    <property type="molecule type" value="Genomic_DNA"/>
</dbReference>
<organism evidence="2 3">
    <name type="scientific">Clostridium tepidiprofundi DSM 19306</name>
    <dbReference type="NCBI Taxonomy" id="1121338"/>
    <lineage>
        <taxon>Bacteria</taxon>
        <taxon>Bacillati</taxon>
        <taxon>Bacillota</taxon>
        <taxon>Clostridia</taxon>
        <taxon>Eubacteriales</taxon>
        <taxon>Clostridiaceae</taxon>
        <taxon>Clostridium</taxon>
    </lineage>
</organism>
<evidence type="ECO:0000313" key="2">
    <source>
        <dbReference type="EMBL" id="KYH35693.1"/>
    </source>
</evidence>
<dbReference type="PANTHER" id="PTHR34297:SF2">
    <property type="entry name" value="ASP23_GLS24 FAMILY ENVELOPE STRESS RESPONSE PROTEIN"/>
    <property type="match status" value="1"/>
</dbReference>
<dbReference type="AlphaFoldDB" id="A0A151B7B1"/>
<evidence type="ECO:0000313" key="3">
    <source>
        <dbReference type="Proteomes" id="UP000075531"/>
    </source>
</evidence>
<dbReference type="OrthoDB" id="9793465at2"/>
<dbReference type="PATRIC" id="fig|1121338.3.peg.88"/>
<dbReference type="STRING" id="1121338.CLTEP_00860"/>
<accession>A0A151B7B1</accession>